<dbReference type="PATRIC" id="fig|1434109.4.peg.715"/>
<dbReference type="PROSITE" id="PS50005">
    <property type="entry name" value="TPR"/>
    <property type="match status" value="3"/>
</dbReference>
<keyword evidence="2 3" id="KW-0802">TPR repeat</keyword>
<gene>
    <name evidence="4" type="ORF">MSBRW_0586</name>
</gene>
<dbReference type="SMART" id="SM00028">
    <property type="entry name" value="TPR"/>
    <property type="match status" value="5"/>
</dbReference>
<accession>A0A0E3QGZ4</accession>
<feature type="repeat" description="TPR" evidence="3">
    <location>
        <begin position="298"/>
        <end position="331"/>
    </location>
</feature>
<dbReference type="InterPro" id="IPR011990">
    <property type="entry name" value="TPR-like_helical_dom_sf"/>
</dbReference>
<evidence type="ECO:0000256" key="3">
    <source>
        <dbReference type="PROSITE-ProRule" id="PRU00339"/>
    </source>
</evidence>
<evidence type="ECO:0000313" key="5">
    <source>
        <dbReference type="Proteomes" id="UP000033038"/>
    </source>
</evidence>
<dbReference type="Pfam" id="PF13424">
    <property type="entry name" value="TPR_12"/>
    <property type="match status" value="3"/>
</dbReference>
<proteinExistence type="predicted"/>
<sequence>MSNIDFDKYRILLVNSYFQSRNAKITRFWNRATTNAKDIFHGIRTRKEFFSKIIRDFQTEFGEDFIEYLAGGELIGGITNILPIYENKMGVMERSGHIIHKKSGYHLTPDILSEYLINDVFFDNTFLKHNIEELAKADNGVHILDILNSLLKVKDDREIYREATEKLLEMLNCLESDNEQKKRRIRAGIVVYYGFGNLNLVTAAIGEFWTDYGILDDGIDLQALGIFLGDISKLYEARICMERANEIFKNNGDKIGIATSLHNLGIILHLQGNYEEAMNKYNQSLKIDEELGERHRISMSLRFLGRIEYDKGNYDDAVKLYNQSLMIAEKLGDQSGIAKLLGELGIVLLHQGNYDEAIKLYNQSLMIAEKLGDQSGIAGTLYELGKVYLIQDNYGESIEVQKRSLKIKELLGDKYGIAHSLHALGVTHEVKKEYTFALLNYLEASSIYKELNSPYSKDVSKLITDLRDKMGNEQFNKACKEFGYVPPDNI</sequence>
<dbReference type="PROSITE" id="PS50293">
    <property type="entry name" value="TPR_REGION"/>
    <property type="match status" value="1"/>
</dbReference>
<feature type="repeat" description="TPR" evidence="3">
    <location>
        <begin position="258"/>
        <end position="291"/>
    </location>
</feature>
<evidence type="ECO:0000313" key="4">
    <source>
        <dbReference type="EMBL" id="AKB49839.1"/>
    </source>
</evidence>
<dbReference type="EMBL" id="CP009526">
    <property type="protein sequence ID" value="AKB49839.1"/>
    <property type="molecule type" value="Genomic_DNA"/>
</dbReference>
<dbReference type="InterPro" id="IPR019734">
    <property type="entry name" value="TPR_rpt"/>
</dbReference>
<feature type="repeat" description="TPR" evidence="3">
    <location>
        <begin position="338"/>
        <end position="371"/>
    </location>
</feature>
<name>A0A0E3QGZ4_METBA</name>
<dbReference type="SUPFAM" id="SSF48452">
    <property type="entry name" value="TPR-like"/>
    <property type="match status" value="1"/>
</dbReference>
<dbReference type="PANTHER" id="PTHR45641:SF19">
    <property type="entry name" value="NEPHROCYSTIN-3"/>
    <property type="match status" value="1"/>
</dbReference>
<dbReference type="HOGENOM" id="CLU_556240_0_0_2"/>
<evidence type="ECO:0000256" key="1">
    <source>
        <dbReference type="ARBA" id="ARBA00022737"/>
    </source>
</evidence>
<keyword evidence="1" id="KW-0677">Repeat</keyword>
<dbReference type="RefSeq" id="WP_011305450.1">
    <property type="nucleotide sequence ID" value="NZ_CP009526.1"/>
</dbReference>
<dbReference type="KEGG" id="mbw:MSBRW_0586"/>
<evidence type="ECO:0000256" key="2">
    <source>
        <dbReference type="ARBA" id="ARBA00022803"/>
    </source>
</evidence>
<dbReference type="Gene3D" id="1.25.40.10">
    <property type="entry name" value="Tetratricopeptide repeat domain"/>
    <property type="match status" value="2"/>
</dbReference>
<reference evidence="4 5" key="1">
    <citation type="submission" date="2014-07" db="EMBL/GenBank/DDBJ databases">
        <title>Methanogenic archaea and the global carbon cycle.</title>
        <authorList>
            <person name="Henriksen J.R."/>
            <person name="Luke J."/>
            <person name="Reinhart S."/>
            <person name="Benedict M.N."/>
            <person name="Youngblut N.D."/>
            <person name="Metcalf M.E."/>
            <person name="Whitaker R.J."/>
            <person name="Metcalf W.W."/>
        </authorList>
    </citation>
    <scope>NUCLEOTIDE SEQUENCE [LARGE SCALE GENOMIC DNA]</scope>
    <source>
        <strain evidence="4 5">Wiesmoor</strain>
    </source>
</reference>
<dbReference type="AlphaFoldDB" id="A0A0E3QGZ4"/>
<organism evidence="4 5">
    <name type="scientific">Methanosarcina barkeri str. Wiesmoor</name>
    <dbReference type="NCBI Taxonomy" id="1434109"/>
    <lineage>
        <taxon>Archaea</taxon>
        <taxon>Methanobacteriati</taxon>
        <taxon>Methanobacteriota</taxon>
        <taxon>Stenosarchaea group</taxon>
        <taxon>Methanomicrobia</taxon>
        <taxon>Methanosarcinales</taxon>
        <taxon>Methanosarcinaceae</taxon>
        <taxon>Methanosarcina</taxon>
    </lineage>
</organism>
<dbReference type="PANTHER" id="PTHR45641">
    <property type="entry name" value="TETRATRICOPEPTIDE REPEAT PROTEIN (AFU_ORTHOLOGUE AFUA_6G03870)"/>
    <property type="match status" value="1"/>
</dbReference>
<protein>
    <submittedName>
        <fullName evidence="4">Photosystem I assembly protein Ycf3</fullName>
    </submittedName>
</protein>
<dbReference type="Proteomes" id="UP000033038">
    <property type="component" value="Chromosome"/>
</dbReference>
<dbReference type="GeneID" id="24822009"/>